<dbReference type="EMBL" id="JAFNLL010000050">
    <property type="protein sequence ID" value="MBO1269582.1"/>
    <property type="molecule type" value="Genomic_DNA"/>
</dbReference>
<organism evidence="2 3">
    <name type="scientific">Arthrobacter cavernae</name>
    <dbReference type="NCBI Taxonomy" id="2817681"/>
    <lineage>
        <taxon>Bacteria</taxon>
        <taxon>Bacillati</taxon>
        <taxon>Actinomycetota</taxon>
        <taxon>Actinomycetes</taxon>
        <taxon>Micrococcales</taxon>
        <taxon>Micrococcaceae</taxon>
        <taxon>Arthrobacter</taxon>
    </lineage>
</organism>
<dbReference type="GO" id="GO:0046464">
    <property type="term" value="P:acylglycerol catabolic process"/>
    <property type="evidence" value="ECO:0007669"/>
    <property type="project" value="TreeGrafter"/>
</dbReference>
<evidence type="ECO:0000259" key="1">
    <source>
        <dbReference type="Pfam" id="PF00561"/>
    </source>
</evidence>
<evidence type="ECO:0000313" key="2">
    <source>
        <dbReference type="EMBL" id="MBO1269582.1"/>
    </source>
</evidence>
<gene>
    <name evidence="2" type="ORF">J1902_16690</name>
</gene>
<dbReference type="InterPro" id="IPR000073">
    <property type="entry name" value="AB_hydrolase_1"/>
</dbReference>
<comment type="caution">
    <text evidence="2">The sequence shown here is derived from an EMBL/GenBank/DDBJ whole genome shotgun (WGS) entry which is preliminary data.</text>
</comment>
<dbReference type="Pfam" id="PF00561">
    <property type="entry name" value="Abhydrolase_1"/>
    <property type="match status" value="1"/>
</dbReference>
<sequence length="285" mass="31120">MDSTVRELRLRTGITVPCFVDGRLVHGRAAGLPLLLLHPWGESRHCFDRLIPLLREGSDALAIIAPDLRGQGEAAKPADGYSLEEQAEDVAALLEALGIPEAYVLGSSSGGYVAQQLAVTHPETVAALVLVGSPLSLKGRPAFADDVEQLTDPVDPDWVRESLSWFRLLHTVPAWYIEDRIRDGTAMPAHAWKAILHGLCEAVPPTEAGTIDVPTLILWGAHDSLLPRRHQEALAARIRSSRLKMYESTGHLVLWEVPERVAEDTAAFLAAQPDAWAVSKRRRPG</sequence>
<evidence type="ECO:0000313" key="3">
    <source>
        <dbReference type="Proteomes" id="UP000664164"/>
    </source>
</evidence>
<dbReference type="InterPro" id="IPR029058">
    <property type="entry name" value="AB_hydrolase_fold"/>
</dbReference>
<dbReference type="InterPro" id="IPR050266">
    <property type="entry name" value="AB_hydrolase_sf"/>
</dbReference>
<dbReference type="AlphaFoldDB" id="A0A939HER9"/>
<dbReference type="PRINTS" id="PR00412">
    <property type="entry name" value="EPOXHYDRLASE"/>
</dbReference>
<dbReference type="InterPro" id="IPR000639">
    <property type="entry name" value="Epox_hydrolase-like"/>
</dbReference>
<dbReference type="GO" id="GO:0047372">
    <property type="term" value="F:monoacylglycerol lipase activity"/>
    <property type="evidence" value="ECO:0007669"/>
    <property type="project" value="TreeGrafter"/>
</dbReference>
<accession>A0A939HER9</accession>
<protein>
    <submittedName>
        <fullName evidence="2">Alpha/beta hydrolase</fullName>
    </submittedName>
</protein>
<dbReference type="Proteomes" id="UP000664164">
    <property type="component" value="Unassembled WGS sequence"/>
</dbReference>
<keyword evidence="2" id="KW-0378">Hydrolase</keyword>
<dbReference type="RefSeq" id="WP_207617439.1">
    <property type="nucleotide sequence ID" value="NZ_JAFNLL010000050.1"/>
</dbReference>
<name>A0A939HER9_9MICC</name>
<feature type="domain" description="AB hydrolase-1" evidence="1">
    <location>
        <begin position="33"/>
        <end position="256"/>
    </location>
</feature>
<proteinExistence type="predicted"/>
<dbReference type="GO" id="GO:0016020">
    <property type="term" value="C:membrane"/>
    <property type="evidence" value="ECO:0007669"/>
    <property type="project" value="TreeGrafter"/>
</dbReference>
<reference evidence="2" key="1">
    <citation type="submission" date="2021-03" db="EMBL/GenBank/DDBJ databases">
        <title>A new species, PO-11, isolated from a karst cave deposit.</title>
        <authorList>
            <person name="Zhaoxiaoyong W."/>
        </authorList>
    </citation>
    <scope>NUCLEOTIDE SEQUENCE</scope>
    <source>
        <strain evidence="2">PO-11</strain>
    </source>
</reference>
<dbReference type="SUPFAM" id="SSF53474">
    <property type="entry name" value="alpha/beta-Hydrolases"/>
    <property type="match status" value="1"/>
</dbReference>
<dbReference type="PANTHER" id="PTHR43798">
    <property type="entry name" value="MONOACYLGLYCEROL LIPASE"/>
    <property type="match status" value="1"/>
</dbReference>
<keyword evidence="3" id="KW-1185">Reference proteome</keyword>
<dbReference type="PANTHER" id="PTHR43798:SF5">
    <property type="entry name" value="MONOACYLGLYCEROL LIPASE ABHD6"/>
    <property type="match status" value="1"/>
</dbReference>
<dbReference type="PRINTS" id="PR00111">
    <property type="entry name" value="ABHYDROLASE"/>
</dbReference>
<dbReference type="Gene3D" id="3.40.50.1820">
    <property type="entry name" value="alpha/beta hydrolase"/>
    <property type="match status" value="1"/>
</dbReference>